<organism evidence="9 10">
    <name type="scientific">Cyphellophora europaea (strain CBS 101466)</name>
    <name type="common">Phialophora europaea</name>
    <dbReference type="NCBI Taxonomy" id="1220924"/>
    <lineage>
        <taxon>Eukaryota</taxon>
        <taxon>Fungi</taxon>
        <taxon>Dikarya</taxon>
        <taxon>Ascomycota</taxon>
        <taxon>Pezizomycotina</taxon>
        <taxon>Eurotiomycetes</taxon>
        <taxon>Chaetothyriomycetidae</taxon>
        <taxon>Chaetothyriales</taxon>
        <taxon>Cyphellophoraceae</taxon>
        <taxon>Cyphellophora</taxon>
    </lineage>
</organism>
<dbReference type="PANTHER" id="PTHR24393:SF34">
    <property type="entry name" value="PR_SET DOMAIN 13"/>
    <property type="match status" value="1"/>
</dbReference>
<dbReference type="Proteomes" id="UP000030752">
    <property type="component" value="Unassembled WGS sequence"/>
</dbReference>
<dbReference type="InterPro" id="IPR013087">
    <property type="entry name" value="Znf_C2H2_type"/>
</dbReference>
<feature type="region of interest" description="Disordered" evidence="7">
    <location>
        <begin position="227"/>
        <end position="293"/>
    </location>
</feature>
<evidence type="ECO:0000256" key="7">
    <source>
        <dbReference type="SAM" id="MobiDB-lite"/>
    </source>
</evidence>
<accession>W2RUF5</accession>
<feature type="compositionally biased region" description="Low complexity" evidence="7">
    <location>
        <begin position="408"/>
        <end position="423"/>
    </location>
</feature>
<feature type="compositionally biased region" description="Low complexity" evidence="7">
    <location>
        <begin position="65"/>
        <end position="79"/>
    </location>
</feature>
<protein>
    <recommendedName>
        <fullName evidence="8">C2H2-type domain-containing protein</fullName>
    </recommendedName>
</protein>
<evidence type="ECO:0000256" key="5">
    <source>
        <dbReference type="ARBA" id="ARBA00023242"/>
    </source>
</evidence>
<dbReference type="PANTHER" id="PTHR24393">
    <property type="entry name" value="ZINC FINGER PROTEIN"/>
    <property type="match status" value="1"/>
</dbReference>
<dbReference type="Gene3D" id="3.30.160.60">
    <property type="entry name" value="Classic Zinc Finger"/>
    <property type="match status" value="2"/>
</dbReference>
<evidence type="ECO:0000256" key="2">
    <source>
        <dbReference type="ARBA" id="ARBA00022737"/>
    </source>
</evidence>
<keyword evidence="2" id="KW-0677">Repeat</keyword>
<dbReference type="InterPro" id="IPR036236">
    <property type="entry name" value="Znf_C2H2_sf"/>
</dbReference>
<evidence type="ECO:0000259" key="8">
    <source>
        <dbReference type="PROSITE" id="PS50157"/>
    </source>
</evidence>
<dbReference type="GO" id="GO:0008270">
    <property type="term" value="F:zinc ion binding"/>
    <property type="evidence" value="ECO:0007669"/>
    <property type="project" value="UniProtKB-KW"/>
</dbReference>
<dbReference type="VEuPathDB" id="FungiDB:HMPREF1541_04432"/>
<keyword evidence="1" id="KW-0479">Metal-binding</keyword>
<keyword evidence="10" id="KW-1185">Reference proteome</keyword>
<evidence type="ECO:0000313" key="9">
    <source>
        <dbReference type="EMBL" id="ETN40156.1"/>
    </source>
</evidence>
<evidence type="ECO:0000256" key="1">
    <source>
        <dbReference type="ARBA" id="ARBA00022723"/>
    </source>
</evidence>
<evidence type="ECO:0000256" key="3">
    <source>
        <dbReference type="ARBA" id="ARBA00022771"/>
    </source>
</evidence>
<dbReference type="GO" id="GO:0005634">
    <property type="term" value="C:nucleus"/>
    <property type="evidence" value="ECO:0007669"/>
    <property type="project" value="TreeGrafter"/>
</dbReference>
<dbReference type="PROSITE" id="PS00028">
    <property type="entry name" value="ZINC_FINGER_C2H2_1"/>
    <property type="match status" value="1"/>
</dbReference>
<sequence>MGSSLDALNAPSSLTNRRPAAATLPAFELPAPPAFPTLHGNKYPALSSTLHLPTTAAVSVGNLLTPPSNSTSDSSTTSSAIHTGTTPNTGAPVLPYTPTFFNPANTPGFHTGLTPQWQSNQFSGSRSMFSPPTQPLYRPNTGSPTAAEASSLPPPPYEIAPGSAYGMPMGMTSSHNASLSSHHMLSNSMVPVRPPSQPAHTLAEVMNSKPASAPSLYTNVSPAHAPQSAYSYSGSTPVSQSPHAANGPAARQSPPMNQPNLSSNNFIRPPYPSYSLPAMPGPTMSNLHSPGSQMSMVGHQAGLLPLHFNSGYAANPHQSIYGQARTQSPAQAAQNDRPFRCDSCPQSFHRNHDLKRHKRIHLAVKPFPCPYCDKSFSRKDALKRHKLVKGCGSKADATAREDGGKSDSGGSDTMDDGPGAMAQ</sequence>
<feature type="compositionally biased region" description="Polar residues" evidence="7">
    <location>
        <begin position="254"/>
        <end position="266"/>
    </location>
</feature>
<feature type="compositionally biased region" description="Polar residues" evidence="7">
    <location>
        <begin position="228"/>
        <end position="243"/>
    </location>
</feature>
<feature type="domain" description="C2H2-type" evidence="8">
    <location>
        <begin position="339"/>
        <end position="366"/>
    </location>
</feature>
<feature type="domain" description="C2H2-type" evidence="8">
    <location>
        <begin position="367"/>
        <end position="395"/>
    </location>
</feature>
<keyword evidence="5" id="KW-0539">Nucleus</keyword>
<dbReference type="RefSeq" id="XP_008716999.1">
    <property type="nucleotide sequence ID" value="XM_008718777.1"/>
</dbReference>
<dbReference type="GO" id="GO:0001228">
    <property type="term" value="F:DNA-binding transcription activator activity, RNA polymerase II-specific"/>
    <property type="evidence" value="ECO:0007669"/>
    <property type="project" value="TreeGrafter"/>
</dbReference>
<dbReference type="Pfam" id="PF00096">
    <property type="entry name" value="zf-C2H2"/>
    <property type="match status" value="2"/>
</dbReference>
<evidence type="ECO:0000256" key="6">
    <source>
        <dbReference type="PROSITE-ProRule" id="PRU00042"/>
    </source>
</evidence>
<feature type="compositionally biased region" description="Polar residues" evidence="7">
    <location>
        <begin position="80"/>
        <end position="89"/>
    </location>
</feature>
<dbReference type="AlphaFoldDB" id="W2RUF5"/>
<name>W2RUF5_CYPE1</name>
<dbReference type="GeneID" id="19971771"/>
<dbReference type="SMART" id="SM00355">
    <property type="entry name" value="ZnF_C2H2"/>
    <property type="match status" value="2"/>
</dbReference>
<gene>
    <name evidence="9" type="ORF">HMPREF1541_04432</name>
</gene>
<dbReference type="STRING" id="1220924.W2RUF5"/>
<feature type="compositionally biased region" description="Polar residues" evidence="7">
    <location>
        <begin position="113"/>
        <end position="131"/>
    </location>
</feature>
<feature type="region of interest" description="Disordered" evidence="7">
    <location>
        <begin position="63"/>
        <end position="155"/>
    </location>
</feature>
<keyword evidence="3 6" id="KW-0863">Zinc-finger</keyword>
<dbReference type="eggNOG" id="KOG1721">
    <property type="taxonomic scope" value="Eukaryota"/>
</dbReference>
<feature type="compositionally biased region" description="Polar residues" evidence="7">
    <location>
        <begin position="283"/>
        <end position="293"/>
    </location>
</feature>
<dbReference type="FunFam" id="3.30.160.60:FF:000100">
    <property type="entry name" value="Zinc finger 45-like"/>
    <property type="match status" value="1"/>
</dbReference>
<reference evidence="9 10" key="1">
    <citation type="submission" date="2013-03" db="EMBL/GenBank/DDBJ databases">
        <title>The Genome Sequence of Phialophora europaea CBS 101466.</title>
        <authorList>
            <consortium name="The Broad Institute Genomics Platform"/>
            <person name="Cuomo C."/>
            <person name="de Hoog S."/>
            <person name="Gorbushina A."/>
            <person name="Walker B."/>
            <person name="Young S.K."/>
            <person name="Zeng Q."/>
            <person name="Gargeya S."/>
            <person name="Fitzgerald M."/>
            <person name="Haas B."/>
            <person name="Abouelleil A."/>
            <person name="Allen A.W."/>
            <person name="Alvarado L."/>
            <person name="Arachchi H.M."/>
            <person name="Berlin A.M."/>
            <person name="Chapman S.B."/>
            <person name="Gainer-Dewar J."/>
            <person name="Goldberg J."/>
            <person name="Griggs A."/>
            <person name="Gujja S."/>
            <person name="Hansen M."/>
            <person name="Howarth C."/>
            <person name="Imamovic A."/>
            <person name="Ireland A."/>
            <person name="Larimer J."/>
            <person name="McCowan C."/>
            <person name="Murphy C."/>
            <person name="Pearson M."/>
            <person name="Poon T.W."/>
            <person name="Priest M."/>
            <person name="Roberts A."/>
            <person name="Saif S."/>
            <person name="Shea T."/>
            <person name="Sisk P."/>
            <person name="Sykes S."/>
            <person name="Wortman J."/>
            <person name="Nusbaum C."/>
            <person name="Birren B."/>
        </authorList>
    </citation>
    <scope>NUCLEOTIDE SEQUENCE [LARGE SCALE GENOMIC DNA]</scope>
    <source>
        <strain evidence="9 10">CBS 101466</strain>
    </source>
</reference>
<evidence type="ECO:0000256" key="4">
    <source>
        <dbReference type="ARBA" id="ARBA00022833"/>
    </source>
</evidence>
<dbReference type="EMBL" id="KB822720">
    <property type="protein sequence ID" value="ETN40156.1"/>
    <property type="molecule type" value="Genomic_DNA"/>
</dbReference>
<dbReference type="SUPFAM" id="SSF57667">
    <property type="entry name" value="beta-beta-alpha zinc fingers"/>
    <property type="match status" value="1"/>
</dbReference>
<feature type="region of interest" description="Disordered" evidence="7">
    <location>
        <begin position="388"/>
        <end position="423"/>
    </location>
</feature>
<dbReference type="InParanoid" id="W2RUF5"/>
<dbReference type="HOGENOM" id="CLU_031986_0_0_1"/>
<keyword evidence="4" id="KW-0862">Zinc</keyword>
<dbReference type="OrthoDB" id="8922241at2759"/>
<evidence type="ECO:0000313" key="10">
    <source>
        <dbReference type="Proteomes" id="UP000030752"/>
    </source>
</evidence>
<proteinExistence type="predicted"/>
<dbReference type="GO" id="GO:0000978">
    <property type="term" value="F:RNA polymerase II cis-regulatory region sequence-specific DNA binding"/>
    <property type="evidence" value="ECO:0007669"/>
    <property type="project" value="TreeGrafter"/>
</dbReference>
<dbReference type="PROSITE" id="PS50157">
    <property type="entry name" value="ZINC_FINGER_C2H2_2"/>
    <property type="match status" value="2"/>
</dbReference>